<name>A0A5C6AFE2_9BACT</name>
<dbReference type="EMBL" id="SJPN01000006">
    <property type="protein sequence ID" value="TWT98329.1"/>
    <property type="molecule type" value="Genomic_DNA"/>
</dbReference>
<dbReference type="GO" id="GO:0006352">
    <property type="term" value="P:DNA-templated transcription initiation"/>
    <property type="evidence" value="ECO:0007669"/>
    <property type="project" value="InterPro"/>
</dbReference>
<dbReference type="GO" id="GO:0003677">
    <property type="term" value="F:DNA binding"/>
    <property type="evidence" value="ECO:0007669"/>
    <property type="project" value="UniProtKB-KW"/>
</dbReference>
<dbReference type="Pfam" id="PF04542">
    <property type="entry name" value="Sigma70_r2"/>
    <property type="match status" value="1"/>
</dbReference>
<dbReference type="AlphaFoldDB" id="A0A5C6AFE2"/>
<dbReference type="RefSeq" id="WP_146521932.1">
    <property type="nucleotide sequence ID" value="NZ_CP151726.1"/>
</dbReference>
<evidence type="ECO:0000256" key="4">
    <source>
        <dbReference type="ARBA" id="ARBA00023125"/>
    </source>
</evidence>
<dbReference type="InterPro" id="IPR013325">
    <property type="entry name" value="RNA_pol_sigma_r2"/>
</dbReference>
<dbReference type="Proteomes" id="UP000320176">
    <property type="component" value="Unassembled WGS sequence"/>
</dbReference>
<reference evidence="7 8" key="1">
    <citation type="submission" date="2019-02" db="EMBL/GenBank/DDBJ databases">
        <title>Deep-cultivation of Planctomycetes and their phenomic and genomic characterization uncovers novel biology.</title>
        <authorList>
            <person name="Wiegand S."/>
            <person name="Jogler M."/>
            <person name="Boedeker C."/>
            <person name="Pinto D."/>
            <person name="Vollmers J."/>
            <person name="Rivas-Marin E."/>
            <person name="Kohn T."/>
            <person name="Peeters S.H."/>
            <person name="Heuer A."/>
            <person name="Rast P."/>
            <person name="Oberbeckmann S."/>
            <person name="Bunk B."/>
            <person name="Jeske O."/>
            <person name="Meyerdierks A."/>
            <person name="Storesund J.E."/>
            <person name="Kallscheuer N."/>
            <person name="Luecker S."/>
            <person name="Lage O.M."/>
            <person name="Pohl T."/>
            <person name="Merkel B.J."/>
            <person name="Hornburger P."/>
            <person name="Mueller R.-W."/>
            <person name="Bruemmer F."/>
            <person name="Labrenz M."/>
            <person name="Spormann A.M."/>
            <person name="Op Den Camp H."/>
            <person name="Overmann J."/>
            <person name="Amann R."/>
            <person name="Jetten M.S.M."/>
            <person name="Mascher T."/>
            <person name="Medema M.H."/>
            <person name="Devos D.P."/>
            <person name="Kaster A.-K."/>
            <person name="Ovreas L."/>
            <person name="Rohde M."/>
            <person name="Galperin M.Y."/>
            <person name="Jogler C."/>
        </authorList>
    </citation>
    <scope>NUCLEOTIDE SEQUENCE [LARGE SCALE GENOMIC DNA]</scope>
    <source>
        <strain evidence="7 8">Pla52n</strain>
    </source>
</reference>
<feature type="domain" description="RNA polymerase sigma-70 region 2" evidence="6">
    <location>
        <begin position="33"/>
        <end position="99"/>
    </location>
</feature>
<comment type="similarity">
    <text evidence="1">Belongs to the sigma-70 factor family. ECF subfamily.</text>
</comment>
<keyword evidence="8" id="KW-1185">Reference proteome</keyword>
<keyword evidence="5" id="KW-0804">Transcription</keyword>
<dbReference type="Gene3D" id="1.10.1740.10">
    <property type="match status" value="1"/>
</dbReference>
<dbReference type="InterPro" id="IPR039425">
    <property type="entry name" value="RNA_pol_sigma-70-like"/>
</dbReference>
<comment type="caution">
    <text evidence="7">The sequence shown here is derived from an EMBL/GenBank/DDBJ whole genome shotgun (WGS) entry which is preliminary data.</text>
</comment>
<gene>
    <name evidence="7" type="ORF">Pla52n_48410</name>
</gene>
<dbReference type="OrthoDB" id="281047at2"/>
<evidence type="ECO:0000313" key="8">
    <source>
        <dbReference type="Proteomes" id="UP000320176"/>
    </source>
</evidence>
<organism evidence="7 8">
    <name type="scientific">Stieleria varia</name>
    <dbReference type="NCBI Taxonomy" id="2528005"/>
    <lineage>
        <taxon>Bacteria</taxon>
        <taxon>Pseudomonadati</taxon>
        <taxon>Planctomycetota</taxon>
        <taxon>Planctomycetia</taxon>
        <taxon>Pirellulales</taxon>
        <taxon>Pirellulaceae</taxon>
        <taxon>Stieleria</taxon>
    </lineage>
</organism>
<evidence type="ECO:0000256" key="3">
    <source>
        <dbReference type="ARBA" id="ARBA00023082"/>
    </source>
</evidence>
<dbReference type="InterPro" id="IPR014284">
    <property type="entry name" value="RNA_pol_sigma-70_dom"/>
</dbReference>
<dbReference type="SUPFAM" id="SSF88659">
    <property type="entry name" value="Sigma3 and sigma4 domains of RNA polymerase sigma factors"/>
    <property type="match status" value="1"/>
</dbReference>
<evidence type="ECO:0000256" key="2">
    <source>
        <dbReference type="ARBA" id="ARBA00023015"/>
    </source>
</evidence>
<keyword evidence="4" id="KW-0238">DNA-binding</keyword>
<protein>
    <submittedName>
        <fullName evidence="7">RNA polymerase sigma factor SigD</fullName>
    </submittedName>
</protein>
<dbReference type="InterPro" id="IPR007627">
    <property type="entry name" value="RNA_pol_sigma70_r2"/>
</dbReference>
<dbReference type="PANTHER" id="PTHR43133:SF8">
    <property type="entry name" value="RNA POLYMERASE SIGMA FACTOR HI_1459-RELATED"/>
    <property type="match status" value="1"/>
</dbReference>
<dbReference type="PANTHER" id="PTHR43133">
    <property type="entry name" value="RNA POLYMERASE ECF-TYPE SIGMA FACTO"/>
    <property type="match status" value="1"/>
</dbReference>
<dbReference type="Gene3D" id="1.10.10.10">
    <property type="entry name" value="Winged helix-like DNA-binding domain superfamily/Winged helix DNA-binding domain"/>
    <property type="match status" value="1"/>
</dbReference>
<sequence>MTDVQPAESTSTNLLERLIVRDSQAWGRFAAIYTPLVFRWAKGSGLQSADVADVTQDVFRVVATKLQSFERTTSKQGSFRRWLWGITRNILRQHFDANSKTAQGTGGTTAHRLITAVPDYLESDEPPHDADAEKSLVHRALKAIEGDFQPHTWKAFWRMTVEQQSANEIADSLGMTPRAVRQAKYRVLSRLREELLQ</sequence>
<proteinExistence type="inferred from homology"/>
<dbReference type="InterPro" id="IPR036388">
    <property type="entry name" value="WH-like_DNA-bd_sf"/>
</dbReference>
<keyword evidence="2" id="KW-0805">Transcription regulation</keyword>
<evidence type="ECO:0000256" key="1">
    <source>
        <dbReference type="ARBA" id="ARBA00010641"/>
    </source>
</evidence>
<evidence type="ECO:0000259" key="6">
    <source>
        <dbReference type="Pfam" id="PF04542"/>
    </source>
</evidence>
<dbReference type="SUPFAM" id="SSF88946">
    <property type="entry name" value="Sigma2 domain of RNA polymerase sigma factors"/>
    <property type="match status" value="1"/>
</dbReference>
<dbReference type="GO" id="GO:0016987">
    <property type="term" value="F:sigma factor activity"/>
    <property type="evidence" value="ECO:0007669"/>
    <property type="project" value="UniProtKB-KW"/>
</dbReference>
<accession>A0A5C6AFE2</accession>
<dbReference type="NCBIfam" id="TIGR02937">
    <property type="entry name" value="sigma70-ECF"/>
    <property type="match status" value="1"/>
</dbReference>
<dbReference type="InterPro" id="IPR013324">
    <property type="entry name" value="RNA_pol_sigma_r3/r4-like"/>
</dbReference>
<keyword evidence="3" id="KW-0731">Sigma factor</keyword>
<evidence type="ECO:0000313" key="7">
    <source>
        <dbReference type="EMBL" id="TWT98329.1"/>
    </source>
</evidence>
<evidence type="ECO:0000256" key="5">
    <source>
        <dbReference type="ARBA" id="ARBA00023163"/>
    </source>
</evidence>